<dbReference type="Gene3D" id="2.60.120.260">
    <property type="entry name" value="Galactose-binding domain-like"/>
    <property type="match status" value="1"/>
</dbReference>
<sequence length="245" mass="27393">MSTESNIIIDGGFEEGFDGWVLSSQSSIFIEDGATGNNHFCRIEPTNTITQYFTIEPETTYRLTLAVRGEAKGNVTISQTYPTHTSFISDINANLNAEWHREEYVFTTGADTGRTAFRISVPWNSANPPMDIDLISLVEVPFEYSKPLWVNMTNVSSSSNFFQLNVMTRTDAPEGQINRIYRNGNYVTQMDAVGPDDFNQTGGYSSFAAGDVFQFRAYNSLTGKEYLLCETTYEQLTASGVFNIE</sequence>
<reference evidence="1 2" key="1">
    <citation type="submission" date="2018-06" db="EMBL/GenBank/DDBJ databases">
        <authorList>
            <consortium name="Pathogen Informatics"/>
            <person name="Doyle S."/>
        </authorList>
    </citation>
    <scope>NUCLEOTIDE SEQUENCE [LARGE SCALE GENOMIC DNA]</scope>
    <source>
        <strain evidence="1 2">NCTC7307</strain>
    </source>
</reference>
<gene>
    <name evidence="1" type="ORF">NCTC7307_04744</name>
</gene>
<dbReference type="InterPro" id="IPR008979">
    <property type="entry name" value="Galactose-bd-like_sf"/>
</dbReference>
<dbReference type="EMBL" id="LS483466">
    <property type="protein sequence ID" value="SQI27353.1"/>
    <property type="molecule type" value="Genomic_DNA"/>
</dbReference>
<accession>A0A2X4TK97</accession>
<dbReference type="Proteomes" id="UP000248731">
    <property type="component" value="Chromosome 1"/>
</dbReference>
<dbReference type="AlphaFoldDB" id="A0A2X4TK97"/>
<protein>
    <submittedName>
        <fullName evidence="1">Viral protein</fullName>
    </submittedName>
</protein>
<dbReference type="SUPFAM" id="SSF49785">
    <property type="entry name" value="Galactose-binding domain-like"/>
    <property type="match status" value="1"/>
</dbReference>
<organism evidence="1 2">
    <name type="scientific">Salmonella enterica subsp. arizonae</name>
    <dbReference type="NCBI Taxonomy" id="59203"/>
    <lineage>
        <taxon>Bacteria</taxon>
        <taxon>Pseudomonadati</taxon>
        <taxon>Pseudomonadota</taxon>
        <taxon>Gammaproteobacteria</taxon>
        <taxon>Enterobacterales</taxon>
        <taxon>Enterobacteriaceae</taxon>
        <taxon>Salmonella</taxon>
    </lineage>
</organism>
<keyword evidence="2" id="KW-1185">Reference proteome</keyword>
<evidence type="ECO:0000313" key="2">
    <source>
        <dbReference type="Proteomes" id="UP000248731"/>
    </source>
</evidence>
<proteinExistence type="predicted"/>
<name>A0A2X4TK97_SALER</name>
<evidence type="ECO:0000313" key="1">
    <source>
        <dbReference type="EMBL" id="SQI27353.1"/>
    </source>
</evidence>